<accession>A0ABP1PP75</accession>
<proteinExistence type="predicted"/>
<keyword evidence="2" id="KW-1185">Reference proteome</keyword>
<evidence type="ECO:0000313" key="1">
    <source>
        <dbReference type="EMBL" id="CAL8071277.1"/>
    </source>
</evidence>
<dbReference type="Proteomes" id="UP001642540">
    <property type="component" value="Unassembled WGS sequence"/>
</dbReference>
<evidence type="ECO:0008006" key="3">
    <source>
        <dbReference type="Google" id="ProtNLM"/>
    </source>
</evidence>
<name>A0ABP1PP75_9HEXA</name>
<comment type="caution">
    <text evidence="1">The sequence shown here is derived from an EMBL/GenBank/DDBJ whole genome shotgun (WGS) entry which is preliminary data.</text>
</comment>
<organism evidence="1 2">
    <name type="scientific">Orchesella dallaii</name>
    <dbReference type="NCBI Taxonomy" id="48710"/>
    <lineage>
        <taxon>Eukaryota</taxon>
        <taxon>Metazoa</taxon>
        <taxon>Ecdysozoa</taxon>
        <taxon>Arthropoda</taxon>
        <taxon>Hexapoda</taxon>
        <taxon>Collembola</taxon>
        <taxon>Entomobryomorpha</taxon>
        <taxon>Entomobryoidea</taxon>
        <taxon>Orchesellidae</taxon>
        <taxon>Orchesellinae</taxon>
        <taxon>Orchesella</taxon>
    </lineage>
</organism>
<reference evidence="1 2" key="1">
    <citation type="submission" date="2024-08" db="EMBL/GenBank/DDBJ databases">
        <authorList>
            <person name="Cucini C."/>
            <person name="Frati F."/>
        </authorList>
    </citation>
    <scope>NUCLEOTIDE SEQUENCE [LARGE SCALE GENOMIC DNA]</scope>
</reference>
<dbReference type="EMBL" id="CAXLJM020000005">
    <property type="protein sequence ID" value="CAL8071277.1"/>
    <property type="molecule type" value="Genomic_DNA"/>
</dbReference>
<protein>
    <recommendedName>
        <fullName evidence="3">Zinc-binding domain-containing protein</fullName>
    </recommendedName>
</protein>
<sequence>MDLYKKEFYKKTCALFNCNACTRKWSSIHSWTPFREYCRLCKKEGEESNVIDHEIELDNYRCQSCDKFWQSIHHDDEKSVQKCVCNESVSADGVQKRFVRHFWWECHNGCAVEWESFNADRIFTQSCGGCGSPGRIVALVRRRLKPKVPAGTDDKKKDEHGTHITDHCDMCQHLLNSGGPHGCIKARQVKCENMQTKDGSTKLKVTQVQ</sequence>
<evidence type="ECO:0000313" key="2">
    <source>
        <dbReference type="Proteomes" id="UP001642540"/>
    </source>
</evidence>
<gene>
    <name evidence="1" type="ORF">ODALV1_LOCUS1643</name>
</gene>